<dbReference type="Pfam" id="PF00144">
    <property type="entry name" value="Beta-lactamase"/>
    <property type="match status" value="1"/>
</dbReference>
<proteinExistence type="predicted"/>
<accession>A0A846XFB2</accession>
<dbReference type="InterPro" id="IPR012338">
    <property type="entry name" value="Beta-lactam/transpept-like"/>
</dbReference>
<dbReference type="InterPro" id="IPR052907">
    <property type="entry name" value="Beta-lactamase/esterase"/>
</dbReference>
<protein>
    <submittedName>
        <fullName evidence="2">Beta-lactamase family protein</fullName>
    </submittedName>
</protein>
<dbReference type="AlphaFoldDB" id="A0A846XFB2"/>
<feature type="domain" description="Beta-lactamase-related" evidence="1">
    <location>
        <begin position="30"/>
        <end position="351"/>
    </location>
</feature>
<dbReference type="EMBL" id="JAAXOO010000003">
    <property type="protein sequence ID" value="NKY33859.1"/>
    <property type="molecule type" value="Genomic_DNA"/>
</dbReference>
<comment type="caution">
    <text evidence="2">The sequence shown here is derived from an EMBL/GenBank/DDBJ whole genome shotgun (WGS) entry which is preliminary data.</text>
</comment>
<gene>
    <name evidence="2" type="ORF">HGA13_12325</name>
</gene>
<keyword evidence="3" id="KW-1185">Reference proteome</keyword>
<evidence type="ECO:0000313" key="2">
    <source>
        <dbReference type="EMBL" id="NKY33859.1"/>
    </source>
</evidence>
<dbReference type="PANTHER" id="PTHR43319">
    <property type="entry name" value="BETA-LACTAMASE-RELATED"/>
    <property type="match status" value="1"/>
</dbReference>
<dbReference type="SUPFAM" id="SSF56601">
    <property type="entry name" value="beta-lactamase/transpeptidase-like"/>
    <property type="match status" value="1"/>
</dbReference>
<dbReference type="PANTHER" id="PTHR43319:SF3">
    <property type="entry name" value="BETA-LACTAMASE-RELATED DOMAIN-CONTAINING PROTEIN"/>
    <property type="match status" value="1"/>
</dbReference>
<dbReference type="Gene3D" id="3.40.710.10">
    <property type="entry name" value="DD-peptidase/beta-lactamase superfamily"/>
    <property type="match status" value="1"/>
</dbReference>
<organism evidence="2 3">
    <name type="scientific">Nocardia speluncae</name>
    <dbReference type="NCBI Taxonomy" id="419477"/>
    <lineage>
        <taxon>Bacteria</taxon>
        <taxon>Bacillati</taxon>
        <taxon>Actinomycetota</taxon>
        <taxon>Actinomycetes</taxon>
        <taxon>Mycobacteriales</taxon>
        <taxon>Nocardiaceae</taxon>
        <taxon>Nocardia</taxon>
    </lineage>
</organism>
<evidence type="ECO:0000313" key="3">
    <source>
        <dbReference type="Proteomes" id="UP000565715"/>
    </source>
</evidence>
<reference evidence="2 3" key="1">
    <citation type="submission" date="2020-04" db="EMBL/GenBank/DDBJ databases">
        <title>MicrobeNet Type strains.</title>
        <authorList>
            <person name="Nicholson A.C."/>
        </authorList>
    </citation>
    <scope>NUCLEOTIDE SEQUENCE [LARGE SCALE GENOMIC DNA]</scope>
    <source>
        <strain evidence="2 3">DSM 45078</strain>
    </source>
</reference>
<dbReference type="RefSeq" id="WP_168443433.1">
    <property type="nucleotide sequence ID" value="NZ_JAAXOO010000003.1"/>
</dbReference>
<dbReference type="InterPro" id="IPR001466">
    <property type="entry name" value="Beta-lactam-related"/>
</dbReference>
<name>A0A846XFB2_9NOCA</name>
<evidence type="ECO:0000259" key="1">
    <source>
        <dbReference type="Pfam" id="PF00144"/>
    </source>
</evidence>
<dbReference type="Proteomes" id="UP000565715">
    <property type="component" value="Unassembled WGS sequence"/>
</dbReference>
<sequence>MHVKLSDSAFTPVAEEFKRAAPENGAVSELCLYQNGRQVLFAHAGDAAPEKDVQLLRSISKAILAVLAAMAHESGELDMDAPVADVWPEFAANGKHTITGRQLLSHQAGLPVFDEPVSTVDALTWHPVVDLLARQRPRWEPGTAHGYHDLTFGWLVGEWLRRGCEGPADTSIGVLVDQRLRISLELKLWIGSPIDLLSRVRPLQHDRRAPRVLMPEGAAHDLVEAALGNPDLVPLEHTMEYLTAEVPAANAVGDAVSLARMFSALVATTDGTRLLCPGGVEKAAAVQADGPDLVVGWPRRYGSGFMLPDPNRPMGGLHTASFGHYGQGGSLVFAHADSAFAFGYTTSQDRSFLGADPRTKTLAAVALECAAGCPLEIPETARYAGLRRK</sequence>